<protein>
    <recommendedName>
        <fullName evidence="3">Protein kinase domain-containing protein</fullName>
    </recommendedName>
</protein>
<dbReference type="EMBL" id="BPWL01000010">
    <property type="protein sequence ID" value="GJJ14774.1"/>
    <property type="molecule type" value="Genomic_DNA"/>
</dbReference>
<keyword evidence="2" id="KW-1185">Reference proteome</keyword>
<dbReference type="Gene3D" id="1.10.510.10">
    <property type="entry name" value="Transferase(Phosphotransferase) domain 1"/>
    <property type="match status" value="1"/>
</dbReference>
<evidence type="ECO:0000313" key="2">
    <source>
        <dbReference type="Proteomes" id="UP001050691"/>
    </source>
</evidence>
<dbReference type="AlphaFoldDB" id="A0AAV5AJG4"/>
<proteinExistence type="predicted"/>
<evidence type="ECO:0000313" key="1">
    <source>
        <dbReference type="EMBL" id="GJJ14774.1"/>
    </source>
</evidence>
<comment type="caution">
    <text evidence="1">The sequence shown here is derived from an EMBL/GenBank/DDBJ whole genome shotgun (WGS) entry which is preliminary data.</text>
</comment>
<dbReference type="Proteomes" id="UP001050691">
    <property type="component" value="Unassembled WGS sequence"/>
</dbReference>
<evidence type="ECO:0008006" key="3">
    <source>
        <dbReference type="Google" id="ProtNLM"/>
    </source>
</evidence>
<dbReference type="SUPFAM" id="SSF56112">
    <property type="entry name" value="Protein kinase-like (PK-like)"/>
    <property type="match status" value="1"/>
</dbReference>
<organism evidence="1 2">
    <name type="scientific">Clathrus columnatus</name>
    <dbReference type="NCBI Taxonomy" id="1419009"/>
    <lineage>
        <taxon>Eukaryota</taxon>
        <taxon>Fungi</taxon>
        <taxon>Dikarya</taxon>
        <taxon>Basidiomycota</taxon>
        <taxon>Agaricomycotina</taxon>
        <taxon>Agaricomycetes</taxon>
        <taxon>Phallomycetidae</taxon>
        <taxon>Phallales</taxon>
        <taxon>Clathraceae</taxon>
        <taxon>Clathrus</taxon>
    </lineage>
</organism>
<sequence length="203" mass="22940">MAFPSIPSHIISILQGSKHSRRARESRDILWHHFQPFLASKGYQIAWDGDNLGRTDLRTATNPFSPKSHEAFAAATAGRNGVRWGGPRATVSLTVENSGSSQGLAFMHKQRVAHLDIYPLNILVNHVVNRPNQAFLQDFDFRLAFIDFEFSRRIRNSLQGYLIEPRYLPPTYDGLPEVKRGNRQIDPFAADVSDVGEPQCIRD</sequence>
<name>A0AAV5AJG4_9AGAM</name>
<dbReference type="InterPro" id="IPR011009">
    <property type="entry name" value="Kinase-like_dom_sf"/>
</dbReference>
<reference evidence="1" key="1">
    <citation type="submission" date="2021-10" db="EMBL/GenBank/DDBJ databases">
        <title>De novo Genome Assembly of Clathrus columnatus (Basidiomycota, Fungi) Using Illumina and Nanopore Sequence Data.</title>
        <authorList>
            <person name="Ogiso-Tanaka E."/>
            <person name="Itagaki H."/>
            <person name="Hosoya T."/>
            <person name="Hosaka K."/>
        </authorList>
    </citation>
    <scope>NUCLEOTIDE SEQUENCE</scope>
    <source>
        <strain evidence="1">MO-923</strain>
    </source>
</reference>
<accession>A0AAV5AJG4</accession>
<gene>
    <name evidence="1" type="ORF">Clacol_009042</name>
</gene>